<sequence length="392" mass="42734">MTTTHPGTPPVPDWLAQRLRAAGGSVPFLDYMNWALHDPEHGAYGSGRLQIGPGGDFATAPSLGEEFARLLAPQVAEWLSLLPPDEPLALVETGPGEGQLAQQLAEALLAGWPSLAGRTELVLVEPNAGMAERQRRRLASCPMPVRWADVRSLAGAPLRGVVLAHEVLDALAVERIERRGHHWCRQRVVLEDGGLRLEAGEPLSGALLDPLADLGLLPLDERRPEGWCSELHPGLAPWLAACAGALAQGWLLVIDYAHEARRYYAPQRSNGTLMAYRRQRASDDPLREPGHWDLTAHLCLESLEAASRAGGWQPLAVCRQGEALLALGLAQRLHDLQQECGTPLTDLLQRRETLLRLVDPAGLGEFRWIALRRDGETPTPATEPLFLRPPSG</sequence>
<organism evidence="3 4">
    <name type="scientific">Cyanobium gracile UHCC 0139</name>
    <dbReference type="NCBI Taxonomy" id="3110308"/>
    <lineage>
        <taxon>Bacteria</taxon>
        <taxon>Bacillati</taxon>
        <taxon>Cyanobacteriota</taxon>
        <taxon>Cyanophyceae</taxon>
        <taxon>Synechococcales</taxon>
        <taxon>Prochlorococcaceae</taxon>
        <taxon>Cyanobium</taxon>
    </lineage>
</organism>
<dbReference type="RefSeq" id="WP_323304743.1">
    <property type="nucleotide sequence ID" value="NZ_JAYGHX010000002.1"/>
</dbReference>
<dbReference type="Gene3D" id="3.40.50.12710">
    <property type="match status" value="1"/>
</dbReference>
<keyword evidence="4" id="KW-1185">Reference proteome</keyword>
<dbReference type="Pfam" id="PF02636">
    <property type="entry name" value="Methyltransf_28"/>
    <property type="match status" value="1"/>
</dbReference>
<dbReference type="EMBL" id="JAYGHX010000002">
    <property type="protein sequence ID" value="MEA5390667.1"/>
    <property type="molecule type" value="Genomic_DNA"/>
</dbReference>
<evidence type="ECO:0000313" key="4">
    <source>
        <dbReference type="Proteomes" id="UP001304461"/>
    </source>
</evidence>
<dbReference type="InterPro" id="IPR003788">
    <property type="entry name" value="NDUFAF7"/>
</dbReference>
<protein>
    <submittedName>
        <fullName evidence="3">SAM-dependent methyltransferase</fullName>
        <ecNumber evidence="3">2.1.1.-</ecNumber>
    </submittedName>
</protein>
<evidence type="ECO:0000256" key="1">
    <source>
        <dbReference type="ARBA" id="ARBA00022603"/>
    </source>
</evidence>
<reference evidence="3 4" key="1">
    <citation type="submission" date="2023-12" db="EMBL/GenBank/DDBJ databases">
        <title>Baltic Sea Cyanobacteria.</title>
        <authorList>
            <person name="Delbaje E."/>
            <person name="Fewer D.P."/>
            <person name="Shishido T.K."/>
        </authorList>
    </citation>
    <scope>NUCLEOTIDE SEQUENCE [LARGE SCALE GENOMIC DNA]</scope>
    <source>
        <strain evidence="3 4">UHCC 0139</strain>
    </source>
</reference>
<dbReference type="GO" id="GO:0008168">
    <property type="term" value="F:methyltransferase activity"/>
    <property type="evidence" value="ECO:0007669"/>
    <property type="project" value="UniProtKB-KW"/>
</dbReference>
<dbReference type="SUPFAM" id="SSF53335">
    <property type="entry name" value="S-adenosyl-L-methionine-dependent methyltransferases"/>
    <property type="match status" value="1"/>
</dbReference>
<name>A0ABU5RSD7_9CYAN</name>
<dbReference type="EC" id="2.1.1.-" evidence="3"/>
<comment type="caution">
    <text evidence="3">The sequence shown here is derived from an EMBL/GenBank/DDBJ whole genome shotgun (WGS) entry which is preliminary data.</text>
</comment>
<keyword evidence="2 3" id="KW-0808">Transferase</keyword>
<dbReference type="PANTHER" id="PTHR12049">
    <property type="entry name" value="PROTEIN ARGININE METHYLTRANSFERASE NDUFAF7, MITOCHONDRIAL"/>
    <property type="match status" value="1"/>
</dbReference>
<keyword evidence="1 3" id="KW-0489">Methyltransferase</keyword>
<evidence type="ECO:0000256" key="2">
    <source>
        <dbReference type="ARBA" id="ARBA00022679"/>
    </source>
</evidence>
<dbReference type="Proteomes" id="UP001304461">
    <property type="component" value="Unassembled WGS sequence"/>
</dbReference>
<dbReference type="InterPro" id="IPR038375">
    <property type="entry name" value="NDUFAF7_sf"/>
</dbReference>
<evidence type="ECO:0000313" key="3">
    <source>
        <dbReference type="EMBL" id="MEA5390667.1"/>
    </source>
</evidence>
<gene>
    <name evidence="3" type="ORF">VB738_05255</name>
</gene>
<dbReference type="GO" id="GO:0032259">
    <property type="term" value="P:methylation"/>
    <property type="evidence" value="ECO:0007669"/>
    <property type="project" value="UniProtKB-KW"/>
</dbReference>
<proteinExistence type="predicted"/>
<dbReference type="InterPro" id="IPR029063">
    <property type="entry name" value="SAM-dependent_MTases_sf"/>
</dbReference>
<dbReference type="PANTHER" id="PTHR12049:SF7">
    <property type="entry name" value="PROTEIN ARGININE METHYLTRANSFERASE NDUFAF7, MITOCHONDRIAL"/>
    <property type="match status" value="1"/>
</dbReference>
<accession>A0ABU5RSD7</accession>